<dbReference type="Gene3D" id="3.40.50.720">
    <property type="entry name" value="NAD(P)-binding Rossmann-like Domain"/>
    <property type="match status" value="1"/>
</dbReference>
<dbReference type="InterPro" id="IPR002347">
    <property type="entry name" value="SDR_fam"/>
</dbReference>
<keyword evidence="2" id="KW-1185">Reference proteome</keyword>
<accession>A0A9X0C8A6</accession>
<protein>
    <recommendedName>
        <fullName evidence="3">NAD(P)-binding protein</fullName>
    </recommendedName>
</protein>
<proteinExistence type="predicted"/>
<comment type="caution">
    <text evidence="1">The sequence shown here is derived from an EMBL/GenBank/DDBJ whole genome shotgun (WGS) entry which is preliminary data.</text>
</comment>
<organism evidence="1 2">
    <name type="scientific">Penicillium fimorum</name>
    <dbReference type="NCBI Taxonomy" id="1882269"/>
    <lineage>
        <taxon>Eukaryota</taxon>
        <taxon>Fungi</taxon>
        <taxon>Dikarya</taxon>
        <taxon>Ascomycota</taxon>
        <taxon>Pezizomycotina</taxon>
        <taxon>Eurotiomycetes</taxon>
        <taxon>Eurotiomycetidae</taxon>
        <taxon>Eurotiales</taxon>
        <taxon>Aspergillaceae</taxon>
        <taxon>Penicillium</taxon>
    </lineage>
</organism>
<dbReference type="OrthoDB" id="1933717at2759"/>
<name>A0A9X0C8A6_9EURO</name>
<reference evidence="1" key="2">
    <citation type="journal article" date="2023" name="IMA Fungus">
        <title>Comparative genomic study of the Penicillium genus elucidates a diverse pangenome and 15 lateral gene transfer events.</title>
        <authorList>
            <person name="Petersen C."/>
            <person name="Sorensen T."/>
            <person name="Nielsen M.R."/>
            <person name="Sondergaard T.E."/>
            <person name="Sorensen J.L."/>
            <person name="Fitzpatrick D.A."/>
            <person name="Frisvad J.C."/>
            <person name="Nielsen K.L."/>
        </authorList>
    </citation>
    <scope>NUCLEOTIDE SEQUENCE</scope>
    <source>
        <strain evidence="1">IBT 29495</strain>
    </source>
</reference>
<dbReference type="Proteomes" id="UP001149954">
    <property type="component" value="Unassembled WGS sequence"/>
</dbReference>
<dbReference type="EMBL" id="JAPWDS010000002">
    <property type="protein sequence ID" value="KAJ5512747.1"/>
    <property type="molecule type" value="Genomic_DNA"/>
</dbReference>
<gene>
    <name evidence="1" type="ORF">N7463_002299</name>
</gene>
<dbReference type="Pfam" id="PF00106">
    <property type="entry name" value="adh_short"/>
    <property type="match status" value="1"/>
</dbReference>
<evidence type="ECO:0000313" key="1">
    <source>
        <dbReference type="EMBL" id="KAJ5512747.1"/>
    </source>
</evidence>
<dbReference type="PANTHER" id="PTHR43975">
    <property type="entry name" value="ZGC:101858"/>
    <property type="match status" value="1"/>
</dbReference>
<dbReference type="AlphaFoldDB" id="A0A9X0C8A6"/>
<dbReference type="SUPFAM" id="SSF51735">
    <property type="entry name" value="NAD(P)-binding Rossmann-fold domains"/>
    <property type="match status" value="1"/>
</dbReference>
<dbReference type="PANTHER" id="PTHR43975:SF2">
    <property type="entry name" value="EG:BACR7A4.14 PROTEIN-RELATED"/>
    <property type="match status" value="1"/>
</dbReference>
<sequence>MNPRTISAPCAGKTVVITGAAQDLSQAAAVAFAAAGAKRIAMVNTSGTSDAIEKASQVAAEAGRPAPELFSFHLKIGEPASIDTELSEIYSRLGHVDILINVTEHISLFNIQRGTIAESNIDSWWEVLEASVKDSIVVARILLPLLLKGTEKTFVNLISARSPLPQFTSETPDLSEFAMIHLSECLMLDYGDEGLLAYSLQPGHYKAEDMVNLKLASEVLVYLTSERREWLGGRHLKCEEDMCDVISRDEWDAQNDLLKIGTSVKRIPAAPEKRRGRVPRSSY</sequence>
<dbReference type="InterPro" id="IPR036291">
    <property type="entry name" value="NAD(P)-bd_dom_sf"/>
</dbReference>
<evidence type="ECO:0008006" key="3">
    <source>
        <dbReference type="Google" id="ProtNLM"/>
    </source>
</evidence>
<reference evidence="1" key="1">
    <citation type="submission" date="2022-12" db="EMBL/GenBank/DDBJ databases">
        <authorList>
            <person name="Petersen C."/>
        </authorList>
    </citation>
    <scope>NUCLEOTIDE SEQUENCE</scope>
    <source>
        <strain evidence="1">IBT 29495</strain>
    </source>
</reference>
<evidence type="ECO:0000313" key="2">
    <source>
        <dbReference type="Proteomes" id="UP001149954"/>
    </source>
</evidence>